<dbReference type="Proteomes" id="UP000193866">
    <property type="component" value="Unassembled WGS sequence"/>
</dbReference>
<dbReference type="OrthoDB" id="4561580at2"/>
<gene>
    <name evidence="2" type="ORF">AWC16_12435</name>
</gene>
<keyword evidence="3" id="KW-1185">Reference proteome</keyword>
<dbReference type="NCBIfam" id="NF040653">
    <property type="entry name" value="Rv1535_dom"/>
    <property type="match status" value="1"/>
</dbReference>
<evidence type="ECO:0000313" key="2">
    <source>
        <dbReference type="EMBL" id="ORW10876.1"/>
    </source>
</evidence>
<organism evidence="2 3">
    <name type="scientific">Mycolicibacter longobardus</name>
    <dbReference type="NCBI Taxonomy" id="1108812"/>
    <lineage>
        <taxon>Bacteria</taxon>
        <taxon>Bacillati</taxon>
        <taxon>Actinomycetota</taxon>
        <taxon>Actinomycetes</taxon>
        <taxon>Mycobacteriales</taxon>
        <taxon>Mycobacteriaceae</taxon>
        <taxon>Mycolicibacter</taxon>
    </lineage>
</organism>
<reference evidence="2 3" key="1">
    <citation type="submission" date="2016-01" db="EMBL/GenBank/DDBJ databases">
        <title>The new phylogeny of the genus Mycobacterium.</title>
        <authorList>
            <person name="Tarcisio F."/>
            <person name="Conor M."/>
            <person name="Antonella G."/>
            <person name="Elisabetta G."/>
            <person name="Giulia F.S."/>
            <person name="Sara T."/>
            <person name="Anna F."/>
            <person name="Clotilde B."/>
            <person name="Roberto B."/>
            <person name="Veronica D.S."/>
            <person name="Fabio R."/>
            <person name="Monica P."/>
            <person name="Olivier J."/>
            <person name="Enrico T."/>
            <person name="Nicola S."/>
        </authorList>
    </citation>
    <scope>NUCLEOTIDE SEQUENCE [LARGE SCALE GENOMIC DNA]</scope>
    <source>
        <strain evidence="2 3">DSM 45394</strain>
    </source>
</reference>
<evidence type="ECO:0000256" key="1">
    <source>
        <dbReference type="SAM" id="MobiDB-lite"/>
    </source>
</evidence>
<evidence type="ECO:0000313" key="3">
    <source>
        <dbReference type="Proteomes" id="UP000193866"/>
    </source>
</evidence>
<dbReference type="NCBIfam" id="NF040652">
    <property type="entry name" value="Mbox_reg_Rv1535"/>
    <property type="match status" value="1"/>
</dbReference>
<sequence>MVAIAYTDISAPAPRATSTPKKLDRRPAAPASDPLVDMTTRLLSGPLHQMYALLWRAGVLTVNN</sequence>
<name>A0A1X1YIE2_9MYCO</name>
<accession>A0A1X1YIE2</accession>
<feature type="region of interest" description="Disordered" evidence="1">
    <location>
        <begin position="1"/>
        <end position="32"/>
    </location>
</feature>
<comment type="caution">
    <text evidence="2">The sequence shown here is derived from an EMBL/GenBank/DDBJ whole genome shotgun (WGS) entry which is preliminary data.</text>
</comment>
<dbReference type="EMBL" id="LQPG01000019">
    <property type="protein sequence ID" value="ORW10876.1"/>
    <property type="molecule type" value="Genomic_DNA"/>
</dbReference>
<proteinExistence type="predicted"/>
<protein>
    <submittedName>
        <fullName evidence="2">Uncharacterized protein</fullName>
    </submittedName>
</protein>
<dbReference type="RefSeq" id="WP_085264806.1">
    <property type="nucleotide sequence ID" value="NZ_JACKVG010000013.1"/>
</dbReference>
<dbReference type="AlphaFoldDB" id="A0A1X1YIE2"/>